<dbReference type="AlphaFoldDB" id="A0A3A5KB30"/>
<proteinExistence type="predicted"/>
<keyword evidence="2" id="KW-1185">Reference proteome</keyword>
<comment type="caution">
    <text evidence="1">The sequence shown here is derived from an EMBL/GenBank/DDBJ whole genome shotgun (WGS) entry which is preliminary data.</text>
</comment>
<sequence length="131" mass="15914">MPQRLRAFEDEEDFSYPKEELRPGCLALYEKERADGTELPAIIGLLRDHVVREEERLRVEQEERYKRSREEDRMAREQRLLSGADCTWTQLQKSPHWFCRANGRTYRLSPTKDKMWNLYRLVRSRRTTRKP</sequence>
<accession>A0A3A5KB30</accession>
<dbReference type="EMBL" id="QZWZ01000024">
    <property type="protein sequence ID" value="RJT32867.1"/>
    <property type="molecule type" value="Genomic_DNA"/>
</dbReference>
<evidence type="ECO:0000313" key="2">
    <source>
        <dbReference type="Proteomes" id="UP000272706"/>
    </source>
</evidence>
<reference evidence="1 2" key="1">
    <citation type="submission" date="2018-09" db="EMBL/GenBank/DDBJ databases">
        <title>Mesorhizobium carmichaelinearum sp. nov. isolated from Carmichaelinea spp. root nodules in New Zealand.</title>
        <authorList>
            <person name="De Meyer S.E."/>
        </authorList>
    </citation>
    <scope>NUCLEOTIDE SEQUENCE [LARGE SCALE GENOMIC DNA]</scope>
    <source>
        <strain evidence="1 2">ICMP19557</strain>
    </source>
</reference>
<evidence type="ECO:0000313" key="1">
    <source>
        <dbReference type="EMBL" id="RJT32867.1"/>
    </source>
</evidence>
<protein>
    <submittedName>
        <fullName evidence="1">Uncharacterized protein</fullName>
    </submittedName>
</protein>
<name>A0A3A5KB30_9HYPH</name>
<organism evidence="1 2">
    <name type="scientific">Mesorhizobium waimense</name>
    <dbReference type="NCBI Taxonomy" id="1300307"/>
    <lineage>
        <taxon>Bacteria</taxon>
        <taxon>Pseudomonadati</taxon>
        <taxon>Pseudomonadota</taxon>
        <taxon>Alphaproteobacteria</taxon>
        <taxon>Hyphomicrobiales</taxon>
        <taxon>Phyllobacteriaceae</taxon>
        <taxon>Mesorhizobium</taxon>
    </lineage>
</organism>
<dbReference type="Proteomes" id="UP000272706">
    <property type="component" value="Unassembled WGS sequence"/>
</dbReference>
<gene>
    <name evidence="1" type="ORF">D3227_26115</name>
</gene>